<reference evidence="4" key="1">
    <citation type="submission" date="2025-08" db="UniProtKB">
        <authorList>
            <consortium name="RefSeq"/>
        </authorList>
    </citation>
    <scope>IDENTIFICATION</scope>
    <source>
        <tissue evidence="4">Whole organism</tissue>
    </source>
</reference>
<dbReference type="SUPFAM" id="SSF53335">
    <property type="entry name" value="S-adenosyl-L-methionine-dependent methyltransferases"/>
    <property type="match status" value="1"/>
</dbReference>
<dbReference type="GO" id="GO:0005794">
    <property type="term" value="C:Golgi apparatus"/>
    <property type="evidence" value="ECO:0007669"/>
    <property type="project" value="TreeGrafter"/>
</dbReference>
<dbReference type="GeneID" id="108681687"/>
<dbReference type="RefSeq" id="XP_018026227.2">
    <property type="nucleotide sequence ID" value="XM_018170738.2"/>
</dbReference>
<protein>
    <submittedName>
        <fullName evidence="4">Protein Star</fullName>
    </submittedName>
</protein>
<proteinExistence type="predicted"/>
<dbReference type="GO" id="GO:0005789">
    <property type="term" value="C:endoplasmic reticulum membrane"/>
    <property type="evidence" value="ECO:0007669"/>
    <property type="project" value="TreeGrafter"/>
</dbReference>
<keyword evidence="3" id="KW-1185">Reference proteome</keyword>
<dbReference type="GO" id="GO:0016197">
    <property type="term" value="P:endosomal transport"/>
    <property type="evidence" value="ECO:0007669"/>
    <property type="project" value="TreeGrafter"/>
</dbReference>
<dbReference type="Pfam" id="PF05050">
    <property type="entry name" value="Methyltransf_21"/>
    <property type="match status" value="1"/>
</dbReference>
<evidence type="ECO:0000256" key="1">
    <source>
        <dbReference type="SAM" id="MobiDB-lite"/>
    </source>
</evidence>
<dbReference type="GO" id="GO:0005886">
    <property type="term" value="C:plasma membrane"/>
    <property type="evidence" value="ECO:0007669"/>
    <property type="project" value="TreeGrafter"/>
</dbReference>
<dbReference type="GO" id="GO:0006888">
    <property type="term" value="P:endoplasmic reticulum to Golgi vesicle-mediated transport"/>
    <property type="evidence" value="ECO:0007669"/>
    <property type="project" value="TreeGrafter"/>
</dbReference>
<feature type="region of interest" description="Disordered" evidence="1">
    <location>
        <begin position="374"/>
        <end position="394"/>
    </location>
</feature>
<dbReference type="GO" id="GO:0031902">
    <property type="term" value="C:late endosome membrane"/>
    <property type="evidence" value="ECO:0007669"/>
    <property type="project" value="TreeGrafter"/>
</dbReference>
<feature type="domain" description="Methyltransferase FkbM" evidence="2">
    <location>
        <begin position="114"/>
        <end position="255"/>
    </location>
</feature>
<sequence length="394" mass="45858">MKYLAFVVIILGASFYAMLFSKMFDEKASIQETLNDKRQELLWRLNGPIPQDDPRLLALVREKFLVPPPKTRSPKHQEDIFNENESRSYVSWLFIKSVLEDLFTDEAPGFFVEAGALDGSLLSNTLFLEDSYKWTGLLIEPDPRNFFHLKNKHRNAWTAPVCLSHNSYAEKVYLKMNHVAIRHPSQKILGNSHIQAIPGTEEGVYSTFEEIQCFAIETLLLALNISHVHFFSLDIEGGELEILKKFPFDEILVDVWAIENVSPRWKTLKNVTARTLYTSPAQIRKNMSIPDKFVSDIDAILECIEDKRLIDFMLSRGYYYFDAFCYFIPDLVFVRINSTLFSKLHVPKNYWTRRSVCEYKPMITHEFNSSRVSPRVLRDPHHHPGVKYRNPISR</sequence>
<dbReference type="KEGG" id="hazt:108681687"/>
<organism evidence="3 4">
    <name type="scientific">Hyalella azteca</name>
    <name type="common">Amphipod</name>
    <dbReference type="NCBI Taxonomy" id="294128"/>
    <lineage>
        <taxon>Eukaryota</taxon>
        <taxon>Metazoa</taxon>
        <taxon>Ecdysozoa</taxon>
        <taxon>Arthropoda</taxon>
        <taxon>Crustacea</taxon>
        <taxon>Multicrustacea</taxon>
        <taxon>Malacostraca</taxon>
        <taxon>Eumalacostraca</taxon>
        <taxon>Peracarida</taxon>
        <taxon>Amphipoda</taxon>
        <taxon>Senticaudata</taxon>
        <taxon>Talitrida</taxon>
        <taxon>Talitroidea</taxon>
        <taxon>Hyalellidae</taxon>
        <taxon>Hyalella</taxon>
    </lineage>
</organism>
<evidence type="ECO:0000313" key="4">
    <source>
        <dbReference type="RefSeq" id="XP_018026227.2"/>
    </source>
</evidence>
<dbReference type="Gene3D" id="3.40.50.150">
    <property type="entry name" value="Vaccinia Virus protein VP39"/>
    <property type="match status" value="1"/>
</dbReference>
<dbReference type="Proteomes" id="UP000694843">
    <property type="component" value="Unplaced"/>
</dbReference>
<dbReference type="InterPro" id="IPR053202">
    <property type="entry name" value="EGF_Rcpt_Signaling_Reg"/>
</dbReference>
<dbReference type="PANTHER" id="PTHR34009">
    <property type="entry name" value="PROTEIN STAR"/>
    <property type="match status" value="1"/>
</dbReference>
<evidence type="ECO:0000259" key="2">
    <source>
        <dbReference type="Pfam" id="PF05050"/>
    </source>
</evidence>
<accession>A0A8B7PLE4</accession>
<dbReference type="OrthoDB" id="6338035at2759"/>
<dbReference type="PANTHER" id="PTHR34009:SF2">
    <property type="entry name" value="PROTEIN STAR"/>
    <property type="match status" value="1"/>
</dbReference>
<gene>
    <name evidence="4" type="primary">LOC108681687</name>
</gene>
<name>A0A8B7PLE4_HYAAZ</name>
<dbReference type="InterPro" id="IPR006342">
    <property type="entry name" value="FkbM_mtfrase"/>
</dbReference>
<dbReference type="AlphaFoldDB" id="A0A8B7PLE4"/>
<dbReference type="InterPro" id="IPR029063">
    <property type="entry name" value="SAM-dependent_MTases_sf"/>
</dbReference>
<evidence type="ECO:0000313" key="3">
    <source>
        <dbReference type="Proteomes" id="UP000694843"/>
    </source>
</evidence>